<name>A0A2T4Z5F8_9HYPH</name>
<comment type="caution">
    <text evidence="2">The sequence shown here is derived from an EMBL/GenBank/DDBJ whole genome shotgun (WGS) entry which is preliminary data.</text>
</comment>
<reference evidence="2 3" key="1">
    <citation type="submission" date="2018-04" db="EMBL/GenBank/DDBJ databases">
        <title>Genomic Encyclopedia of Archaeal and Bacterial Type Strains, Phase II (KMG-II): from individual species to whole genera.</title>
        <authorList>
            <person name="Goeker M."/>
        </authorList>
    </citation>
    <scope>NUCLEOTIDE SEQUENCE [LARGE SCALE GENOMIC DNA]</scope>
    <source>
        <strain evidence="2 3">DSM 25521</strain>
    </source>
</reference>
<organism evidence="2 3">
    <name type="scientific">Phreatobacter oligotrophus</name>
    <dbReference type="NCBI Taxonomy" id="1122261"/>
    <lineage>
        <taxon>Bacteria</taxon>
        <taxon>Pseudomonadati</taxon>
        <taxon>Pseudomonadota</taxon>
        <taxon>Alphaproteobacteria</taxon>
        <taxon>Hyphomicrobiales</taxon>
        <taxon>Phreatobacteraceae</taxon>
        <taxon>Phreatobacter</taxon>
    </lineage>
</organism>
<keyword evidence="1" id="KW-0732">Signal</keyword>
<gene>
    <name evidence="2" type="ORF">C8P69_104181</name>
</gene>
<feature type="chain" id="PRO_5015549089" description="SH3 domain-containing protein" evidence="1">
    <location>
        <begin position="29"/>
        <end position="448"/>
    </location>
</feature>
<evidence type="ECO:0008006" key="4">
    <source>
        <dbReference type="Google" id="ProtNLM"/>
    </source>
</evidence>
<evidence type="ECO:0000313" key="3">
    <source>
        <dbReference type="Proteomes" id="UP000241808"/>
    </source>
</evidence>
<dbReference type="AlphaFoldDB" id="A0A2T4Z5F8"/>
<dbReference type="OrthoDB" id="7596208at2"/>
<dbReference type="Gene3D" id="2.30.30.40">
    <property type="entry name" value="SH3 Domains"/>
    <property type="match status" value="1"/>
</dbReference>
<dbReference type="Proteomes" id="UP000241808">
    <property type="component" value="Unassembled WGS sequence"/>
</dbReference>
<keyword evidence="3" id="KW-1185">Reference proteome</keyword>
<proteinExistence type="predicted"/>
<feature type="signal peptide" evidence="1">
    <location>
        <begin position="1"/>
        <end position="28"/>
    </location>
</feature>
<sequence length="448" mass="48105">MARAVHHIRFAAALTLALLSTASLPAAAQDARPLPPCTLTEPAWRTDPVLIAGRHHADAGRPVGPLVCRTVDQSSFPIAGGTLRIARAKVFETRGSDELEQNVVLFEVSRQTAAGTTVLGRFFERYDAHRDQPTFHTLVYDRDEGTVIELGPRVPVAYLVAGDAARRIDAHAWVAAAAAAVGPGWVPGAPGRVSILDMRGAMTFFRDGADDPTRAASAFDPGRSVEVSLVLEGDRLAAREVRMVEPQLARSSEDWEQFVQESDEAKAARARLPAGTEPCSIGAWSIDTDPSGLNMRAEPSSTARVVGKIPPPWKPANPDADVEMYRSQFRVVGYQNGWFLVRDVTAPGVAYGEPYPRSRPQAPRGEGWVSARLVGAALANGGLPEGRLHQAPSPLAATRPVQRQDSPISTGDPVQRLLACSGSWGLVEIGGQRGWWRGICANQVTNCS</sequence>
<accession>A0A2T4Z5F8</accession>
<evidence type="ECO:0000313" key="2">
    <source>
        <dbReference type="EMBL" id="PTM57133.1"/>
    </source>
</evidence>
<dbReference type="RefSeq" id="WP_108176914.1">
    <property type="nucleotide sequence ID" value="NZ_PZZL01000004.1"/>
</dbReference>
<evidence type="ECO:0000256" key="1">
    <source>
        <dbReference type="SAM" id="SignalP"/>
    </source>
</evidence>
<protein>
    <recommendedName>
        <fullName evidence="4">SH3 domain-containing protein</fullName>
    </recommendedName>
</protein>
<dbReference type="EMBL" id="PZZL01000004">
    <property type="protein sequence ID" value="PTM57133.1"/>
    <property type="molecule type" value="Genomic_DNA"/>
</dbReference>